<evidence type="ECO:0000256" key="2">
    <source>
        <dbReference type="ARBA" id="ARBA00022525"/>
    </source>
</evidence>
<feature type="region of interest" description="Disordered" evidence="4">
    <location>
        <begin position="2736"/>
        <end position="2793"/>
    </location>
</feature>
<keyword evidence="2" id="KW-0964">Secreted</keyword>
<gene>
    <name evidence="6" type="ORF">CBW52_22060</name>
</gene>
<feature type="compositionally biased region" description="Polar residues" evidence="4">
    <location>
        <begin position="1976"/>
        <end position="1985"/>
    </location>
</feature>
<dbReference type="GO" id="GO:0005576">
    <property type="term" value="C:extracellular region"/>
    <property type="evidence" value="ECO:0007669"/>
    <property type="project" value="UniProtKB-SubCell"/>
</dbReference>
<evidence type="ECO:0000256" key="4">
    <source>
        <dbReference type="SAM" id="MobiDB-lite"/>
    </source>
</evidence>
<dbReference type="PANTHER" id="PTHR12338:SF8">
    <property type="entry name" value="HEME_HEMOPEXIN-BINDING PROTEIN"/>
    <property type="match status" value="1"/>
</dbReference>
<evidence type="ECO:0000256" key="1">
    <source>
        <dbReference type="ARBA" id="ARBA00004613"/>
    </source>
</evidence>
<dbReference type="Proteomes" id="UP000195840">
    <property type="component" value="Unassembled WGS sequence"/>
</dbReference>
<dbReference type="InterPro" id="IPR008638">
    <property type="entry name" value="FhaB/CdiA-like_TPS"/>
</dbReference>
<dbReference type="SMART" id="SM00710">
    <property type="entry name" value="PbH1"/>
    <property type="match status" value="32"/>
</dbReference>
<dbReference type="InterPro" id="IPR006626">
    <property type="entry name" value="PbH1"/>
</dbReference>
<sequence length="2869" mass="283690">MGLALGTWPLLVLAHPSLPVNGKIIIGQGALDVNNTSLTVTQHSDKLAINWASYDIAQGSSVIYNQPGQQSIALNRVLGRDASQIYGNLKANGQVFLLNPNGILFGKGAQVDVGGLVASTKSISDGDFVRGSYTLTSRKHEGKLVNQANLRTTAGGYIALIGQQVDNQASGVINTPQGKVALASGSRVTLNLDHGSLLGVQVKGEQVNTLLQNGGLIQADGGVIQLTARGKEMLMNTVIDNTGILQAQGLAEKNGVIYLDGGSDGVVSQKGVMDVSSPQGGGGSVILQGENIHLVAASKIDARGAKGGGKVLVGGDWQGKNKLIKNSRAVVMDKGAKIDVSSSQQGAGGIAVLWSEHYTGFYGDIDARGGALSGDGGQVETSSKRNLQAFGQVDASAMVGSKGSWLLDPAEVNIVSSGAESGSSVQTGDIPAGYVKNAQVFTPTANVAQILNTSINTQLDRGTNVTVTTSNSSLTNCRWCNITVSADINKTAGGDATLTLHADGNIAVNNNISSNAGKLSLNLLAGNSTADSVITLNNGNILLNKGDLLAKHADDKSATRIIINGGRYEVGNLTLEGNTGVASQIGVSITNSANISVAGETRITGESSNVNGQGWRAIDISDNSFLTGAGNMLFTMKSNSNSSWMGTFTNATITSDKDIRFQASANNDGVSGGVDFTNGNISSNSGNISFDINGDILSQINLGLRILDSQVSANNVNFNINVTGVDAFLFRDSNLTATAGDINANVTTTAKGIWFSGNTNVKASGNINLQGVTSNSTTAGAEAIKISGNASSVLVNMTAGGNISLVAVNNGTEIGSTVDGDFATITAENGDFNLNITGIKGSPFNNVSISANNILLNGNISDNNAVVMNNTILTAKNDIRANLSSLNHKAFVFQGNNRMSAGQNISIVGNTSNSSVQAMTIIGNSSNRINITAGKDISMTAKNHGNNSGAGIGIDNVNIETNNGNFTVNNNGSKGVALTNVNLTANEVDFISATNASDGLIFENVNITATTGDINANVTSMKKGIFIRKNTNLTAKKDINLTGIATGGDESIIVEGASDVSRNNFIAQGNITLKGKSLTSPSLGPIIGLSDTTLTSIGQNIDIHGSSSGSRNVHFTNVELNATAGNVTVYSEAQAALFSSLSTVLSWGGNNSIKAQNGSIIGKLLNTTQGSGINFRDNNILSVEGNIAFQGETNGTSAVRKGIDFYGANTFNIAKGSQLSFLGENKTAQDTADGNGITHSGSGKVTINNNGSLIMEGRATSGVGINFPTSNNTMVLNGEGDTLIKGRSITGSGVAISGVVNHATGPVTIEGTSTGGTGVHLFSAEHQINRINVTGTSTNAEGLRISGNATITDTALTGQSTNGVGIKVDSLPGSSVVTHAVLDNAALNGSSTNGKGVELTSDINGIHHSTITGTTEGLGYGIDIEENLHVTGTSETDLLTLKGVAISDTSTGIKLNGNNDLSNTSLNGSAVGGVALDITGPLTNQGKTELNGTASGIGIGVQVNGQLSGSVVNGTAASGIGVQVMNGVLDDSRINGISATGTGVGVDGSTVLNNTALVGNSTDGKGVAIAGDLTGGHGSSVQGDVVNGTGVCIDKDATLTGSASDDLLAISGNATGDKGTGVQVGTGVQLEGNNTLDNTSLNGNATSGIGISITGPLTNNGTTVLAGQVANGIGVRLEGAIKGGTVNGTSANGSGIKIDADSGLDNATLHGTSPDGKAVEVTANLAGNNGSAVLGETVNGTGIHLGSTLSLTGGDADDLLSVTGIATGSNGTGVTLISSNTLDNTTLNGHATDGSGIDIDGPMTNIGNSTVVGSAGNGDGVQLNGTVSGGRVTGTSENGSGIKVDGDSRIKNTLLYGNSTTGKGVEITASLSGSQRSSVQGDTVSGIGVDVAKNANLTGAGIGDLLAVSGNATGDNGIGVQLDGNNILDNTTLTGNATKGAGVDIDGPLTNKGNSSVGGKATEGDGVQLSGAITDGTVNGTSDSGSGIKVDGESSLNNATLNGTSPNGKGVEVTANLSGNNGSAIHGDTTNGSGIDVGPNVALVGGGADDLLAVTGNATGDNGTGVQLDGNNILDNTTLTGNATKGAGVDIDGPLTNKGNTRVDGKATEGDGVQLSGAITDGTVNGTSDSGSGIKVDGESSLNNATLNGNSPNGKGVEVTANLSGNHGSAIHGDTTNGSGIDVGPNVALVGGGADDLLAVTGNATGDNGTGVQLEGNNILDNTTLSGNATDGTGVDITGPLTNKGNATVDGKATDGTGVDITGPLTNKGNATVDGKATGGEGVELSGPITGGTVNGTSDSGSGIKVDDDTQLDNAILNGTSPNGKGVEVTANLSGNHGSAIHGDTTNGSGIDVGPNVALVGGGADDLLAVMGNATGDNGTGVQLDGNNILDNTTLTGNATKGPGVDIDGPLTNKGNTTVDGKATEGDGVQLSGAITDGTVNGTSDSGSGIKVDGESSLNNATLNGTSPNGKGVEVTANLSGNHGSAIHGDTINGSGIDVGPNVALVGGGADDLLAVLGNATGDNGTGVQLDGNNILDNTTLTGNATDGTGVDITGPLVNNGNSTIDGNGDKGNGVELNGAITGGTVNGTSDSGSGIKVDDDTQLDNATLNGNSTDGKGVEIAGNLTGNNGSAVHGDTVNGTGVDVGENATLSGGGTDDPLEVTGNATGDNGIGVQLDGNNILDNTTLTGNATDGTGVDITGPLVNNGNTTIDGNADKGNGVELNGAITGGTVNGTSDSGSGIKVDDDTQLDNATLNGNSPDGKGVEIAGNLSGNNGSAVHGDTTNGSGIDVGPNVALTGGGTDDPLEVTGNATGDNGTGVQLEGNNTLDNTTLAGNATDGTGVDITGPLVNNGNSTIDGNADKGNGVEL</sequence>
<proteinExistence type="predicted"/>
<dbReference type="InterPro" id="IPR011050">
    <property type="entry name" value="Pectin_lyase_fold/virulence"/>
</dbReference>
<feature type="region of interest" description="Disordered" evidence="4">
    <location>
        <begin position="2279"/>
        <end position="2308"/>
    </location>
</feature>
<feature type="region of interest" description="Disordered" evidence="4">
    <location>
        <begin position="2120"/>
        <end position="2139"/>
    </location>
</feature>
<feature type="compositionally biased region" description="Polar residues" evidence="4">
    <location>
        <begin position="2771"/>
        <end position="2787"/>
    </location>
</feature>
<accession>A0AB73NFX2</accession>
<feature type="compositionally biased region" description="Polar residues" evidence="4">
    <location>
        <begin position="2604"/>
        <end position="2615"/>
    </location>
</feature>
<feature type="compositionally biased region" description="Polar residues" evidence="4">
    <location>
        <begin position="2015"/>
        <end position="2031"/>
    </location>
</feature>
<feature type="compositionally biased region" description="Polar residues" evidence="4">
    <location>
        <begin position="2750"/>
        <end position="2759"/>
    </location>
</feature>
<dbReference type="EMBL" id="NHOG01000038">
    <property type="protein sequence ID" value="OVZ75528.1"/>
    <property type="molecule type" value="Genomic_DNA"/>
</dbReference>
<dbReference type="SMART" id="SM00912">
    <property type="entry name" value="Haemagg_act"/>
    <property type="match status" value="1"/>
</dbReference>
<feature type="region of interest" description="Disordered" evidence="4">
    <location>
        <begin position="1948"/>
        <end position="2031"/>
    </location>
</feature>
<comment type="subcellular location">
    <subcellularLocation>
        <location evidence="1">Secreted</location>
    </subcellularLocation>
</comment>
<feature type="non-terminal residue" evidence="6">
    <location>
        <position position="2869"/>
    </location>
</feature>
<feature type="region of interest" description="Disordered" evidence="4">
    <location>
        <begin position="2592"/>
        <end position="2615"/>
    </location>
</feature>
<keyword evidence="7" id="KW-1185">Reference proteome</keyword>
<reference evidence="6 7" key="1">
    <citation type="submission" date="2017-05" db="EMBL/GenBank/DDBJ databases">
        <title>Whole genome sequencing of Yersinia kristensenii.</title>
        <authorList>
            <person name="Campioni F."/>
        </authorList>
    </citation>
    <scope>NUCLEOTIDE SEQUENCE [LARGE SCALE GENOMIC DNA]</scope>
    <source>
        <strain evidence="6 7">CFSAN060538</strain>
    </source>
</reference>
<evidence type="ECO:0000313" key="6">
    <source>
        <dbReference type="EMBL" id="OVZ75528.1"/>
    </source>
</evidence>
<protein>
    <recommendedName>
        <fullName evidence="5">Filamentous haemagglutinin FhaB/tRNA nuclease CdiA-like TPS domain-containing protein</fullName>
    </recommendedName>
</protein>
<evidence type="ECO:0000256" key="3">
    <source>
        <dbReference type="ARBA" id="ARBA00022729"/>
    </source>
</evidence>
<keyword evidence="3" id="KW-0732">Signal</keyword>
<dbReference type="NCBIfam" id="TIGR01901">
    <property type="entry name" value="adhes_NPXG"/>
    <property type="match status" value="1"/>
</dbReference>
<name>A0AB73NFX2_YERKR</name>
<dbReference type="PANTHER" id="PTHR12338">
    <property type="entry name" value="AUTOTRANSPORTER"/>
    <property type="match status" value="1"/>
</dbReference>
<dbReference type="InterPro" id="IPR012334">
    <property type="entry name" value="Pectin_lyas_fold"/>
</dbReference>
<dbReference type="Gene3D" id="2.160.20.10">
    <property type="entry name" value="Single-stranded right-handed beta-helix, Pectin lyase-like"/>
    <property type="match status" value="1"/>
</dbReference>
<evidence type="ECO:0000313" key="7">
    <source>
        <dbReference type="Proteomes" id="UP000195840"/>
    </source>
</evidence>
<evidence type="ECO:0000259" key="5">
    <source>
        <dbReference type="SMART" id="SM00912"/>
    </source>
</evidence>
<comment type="caution">
    <text evidence="6">The sequence shown here is derived from an EMBL/GenBank/DDBJ whole genome shotgun (WGS) entry which is preliminary data.</text>
</comment>
<feature type="compositionally biased region" description="Polar residues" evidence="4">
    <location>
        <begin position="2122"/>
        <end position="2131"/>
    </location>
</feature>
<dbReference type="SUPFAM" id="SSF51126">
    <property type="entry name" value="Pectin lyase-like"/>
    <property type="match status" value="1"/>
</dbReference>
<dbReference type="InterPro" id="IPR050909">
    <property type="entry name" value="Bact_Autotransporter_VF"/>
</dbReference>
<organism evidence="6 7">
    <name type="scientific">Yersinia kristensenii</name>
    <dbReference type="NCBI Taxonomy" id="28152"/>
    <lineage>
        <taxon>Bacteria</taxon>
        <taxon>Pseudomonadati</taxon>
        <taxon>Pseudomonadota</taxon>
        <taxon>Gammaproteobacteria</taxon>
        <taxon>Enterobacterales</taxon>
        <taxon>Yersiniaceae</taxon>
        <taxon>Yersinia</taxon>
    </lineage>
</organism>
<feature type="domain" description="Filamentous haemagglutinin FhaB/tRNA nuclease CdiA-like TPS" evidence="5">
    <location>
        <begin position="15"/>
        <end position="127"/>
    </location>
</feature>
<feature type="compositionally biased region" description="Polar residues" evidence="4">
    <location>
        <begin position="1994"/>
        <end position="2007"/>
    </location>
</feature>